<gene>
    <name evidence="1" type="ORF">DFR62_0867</name>
</gene>
<accession>A0A497YJE7</accession>
<dbReference type="AlphaFoldDB" id="A0A497YJE7"/>
<evidence type="ECO:0008006" key="3">
    <source>
        <dbReference type="Google" id="ProtNLM"/>
    </source>
</evidence>
<dbReference type="OrthoDB" id="2428566at2"/>
<protein>
    <recommendedName>
        <fullName evidence="3">DUF3221 domain-containing protein</fullName>
    </recommendedName>
</protein>
<comment type="caution">
    <text evidence="1">The sequence shown here is derived from an EMBL/GenBank/DDBJ whole genome shotgun (WGS) entry which is preliminary data.</text>
</comment>
<evidence type="ECO:0000313" key="2">
    <source>
        <dbReference type="Proteomes" id="UP000280791"/>
    </source>
</evidence>
<dbReference type="EMBL" id="RCCP01000001">
    <property type="protein sequence ID" value="RLJ90719.1"/>
    <property type="molecule type" value="Genomic_DNA"/>
</dbReference>
<dbReference type="PROSITE" id="PS51257">
    <property type="entry name" value="PROKAR_LIPOPROTEIN"/>
    <property type="match status" value="1"/>
</dbReference>
<sequence length="99" mass="10924">MGTIKKRLGLFIISSILLTGCGSLHGTVAEKTEASFMLDVQTDDARQDPIQEIFLTDHTEFIGAASSFEELEEGDRVKVTPFDTTPDIPYFLASRITVE</sequence>
<dbReference type="RefSeq" id="WP_135449656.1">
    <property type="nucleotide sequence ID" value="NZ_QBEW01000089.1"/>
</dbReference>
<evidence type="ECO:0000313" key="1">
    <source>
        <dbReference type="EMBL" id="RLJ90719.1"/>
    </source>
</evidence>
<proteinExistence type="predicted"/>
<name>A0A497YJE7_9BACL</name>
<organism evidence="1 2">
    <name type="scientific">Planococcus citreus</name>
    <dbReference type="NCBI Taxonomy" id="1373"/>
    <lineage>
        <taxon>Bacteria</taxon>
        <taxon>Bacillati</taxon>
        <taxon>Bacillota</taxon>
        <taxon>Bacilli</taxon>
        <taxon>Bacillales</taxon>
        <taxon>Caryophanaceae</taxon>
        <taxon>Planococcus</taxon>
    </lineage>
</organism>
<dbReference type="Proteomes" id="UP000280791">
    <property type="component" value="Unassembled WGS sequence"/>
</dbReference>
<keyword evidence="2" id="KW-1185">Reference proteome</keyword>
<reference evidence="1 2" key="1">
    <citation type="submission" date="2018-10" db="EMBL/GenBank/DDBJ databases">
        <title>Genomic Encyclopedia of Type Strains, Phase IV (KMG-IV): sequencing the most valuable type-strain genomes for metagenomic binning, comparative biology and taxonomic classification.</title>
        <authorList>
            <person name="Goeker M."/>
        </authorList>
    </citation>
    <scope>NUCLEOTIDE SEQUENCE [LARGE SCALE GENOMIC DNA]</scope>
    <source>
        <strain evidence="1 2">DSM 20549</strain>
    </source>
</reference>